<evidence type="ECO:0000256" key="4">
    <source>
        <dbReference type="ARBA" id="ARBA00008236"/>
    </source>
</evidence>
<comment type="cofactor">
    <cofactor evidence="3">
        <name>Zn(2+)</name>
        <dbReference type="ChEBI" id="CHEBI:29105"/>
    </cofactor>
</comment>
<dbReference type="GO" id="GO:0004177">
    <property type="term" value="F:aminopeptidase activity"/>
    <property type="evidence" value="ECO:0007669"/>
    <property type="project" value="UniProtKB-KW"/>
</dbReference>
<evidence type="ECO:0000313" key="10">
    <source>
        <dbReference type="EMBL" id="MFL0247821.1"/>
    </source>
</evidence>
<evidence type="ECO:0000313" key="11">
    <source>
        <dbReference type="Proteomes" id="UP001623591"/>
    </source>
</evidence>
<evidence type="ECO:0000256" key="8">
    <source>
        <dbReference type="ARBA" id="ARBA00022801"/>
    </source>
</evidence>
<organism evidence="10 11">
    <name type="scientific">Candidatus Clostridium stratigraminis</name>
    <dbReference type="NCBI Taxonomy" id="3381661"/>
    <lineage>
        <taxon>Bacteria</taxon>
        <taxon>Bacillati</taxon>
        <taxon>Bacillota</taxon>
        <taxon>Clostridia</taxon>
        <taxon>Eubacteriales</taxon>
        <taxon>Clostridiaceae</taxon>
        <taxon>Clostridium</taxon>
    </lineage>
</organism>
<gene>
    <name evidence="10" type="ORF">ACJDUG_12650</name>
</gene>
<reference evidence="10 11" key="1">
    <citation type="submission" date="2024-11" db="EMBL/GenBank/DDBJ databases">
        <authorList>
            <person name="Heng Y.C."/>
            <person name="Lim A.C.H."/>
            <person name="Lee J.K.Y."/>
            <person name="Kittelmann S."/>
        </authorList>
    </citation>
    <scope>NUCLEOTIDE SEQUENCE [LARGE SCALE GENOMIC DNA]</scope>
    <source>
        <strain evidence="10 11">WILCCON 0185</strain>
    </source>
</reference>
<dbReference type="Proteomes" id="UP001623591">
    <property type="component" value="Unassembled WGS sequence"/>
</dbReference>
<evidence type="ECO:0000256" key="3">
    <source>
        <dbReference type="ARBA" id="ARBA00001947"/>
    </source>
</evidence>
<proteinExistence type="inferred from homology"/>
<evidence type="ECO:0000256" key="9">
    <source>
        <dbReference type="ARBA" id="ARBA00023049"/>
    </source>
</evidence>
<name>A0ABW8T5G1_9CLOT</name>
<accession>A0ABW8T5G1</accession>
<dbReference type="PANTHER" id="PTHR34448:SF1">
    <property type="entry name" value="BLL6088 PROTEIN"/>
    <property type="match status" value="1"/>
</dbReference>
<evidence type="ECO:0000256" key="1">
    <source>
        <dbReference type="ARBA" id="ARBA00001941"/>
    </source>
</evidence>
<comment type="cofactor">
    <cofactor evidence="2">
        <name>Mg(2+)</name>
        <dbReference type="ChEBI" id="CHEBI:18420"/>
    </cofactor>
</comment>
<keyword evidence="11" id="KW-1185">Reference proteome</keyword>
<keyword evidence="5 10" id="KW-0031">Aminopeptidase</keyword>
<evidence type="ECO:0000256" key="2">
    <source>
        <dbReference type="ARBA" id="ARBA00001946"/>
    </source>
</evidence>
<comment type="cofactor">
    <cofactor evidence="1">
        <name>Co(2+)</name>
        <dbReference type="ChEBI" id="CHEBI:48828"/>
    </cofactor>
</comment>
<dbReference type="RefSeq" id="WP_406770251.1">
    <property type="nucleotide sequence ID" value="NZ_JBJHZZ010000009.1"/>
</dbReference>
<protein>
    <submittedName>
        <fullName evidence="10">Aminopeptidase</fullName>
    </submittedName>
</protein>
<dbReference type="Pfam" id="PF02073">
    <property type="entry name" value="Peptidase_M29"/>
    <property type="match status" value="1"/>
</dbReference>
<comment type="similarity">
    <text evidence="4">Belongs to the peptidase M29 family.</text>
</comment>
<dbReference type="InterPro" id="IPR000787">
    <property type="entry name" value="Peptidase_M29"/>
</dbReference>
<comment type="caution">
    <text evidence="10">The sequence shown here is derived from an EMBL/GenBank/DDBJ whole genome shotgun (WGS) entry which is preliminary data.</text>
</comment>
<keyword evidence="6" id="KW-0645">Protease</keyword>
<sequence length="371" mass="41616">MKDPRISTLAKNLINYSCELKKGEKVLIEAIGLERPLVLELVKEAYLAGAIPFVTIKDKEVDRALLMNCSKEQLDMMAKYEALRMSDMDAYIGLRAGNNITETADVPAENMSMNMKYLWNPVHGAIRVPKTKWVVLRYPNYAMAQSAGSSTEAFEDFYFNVCNLDYSKMSKSMDALVTIMEKTDKVRLTGPNTDLSFSIKDIPAIKCDGKLNIPDGEVYTAPVKESVNGVISYNTPAVYNGFTYENIRLEFKNGKIVKATANDTERITKIFDTDEGARYVGEFAIGVNPYILKPMKDTLFDEKIAGSIHFTPGASYDDAFNGNKSSVHWDLVFIQRPEYGGGEIYFDDVLIRKDGLFVIDELKGLNPENLK</sequence>
<dbReference type="Gene3D" id="3.40.1830.10">
    <property type="entry name" value="Thermophilic metalloprotease (M29)"/>
    <property type="match status" value="1"/>
</dbReference>
<evidence type="ECO:0000256" key="6">
    <source>
        <dbReference type="ARBA" id="ARBA00022670"/>
    </source>
</evidence>
<dbReference type="SUPFAM" id="SSF144052">
    <property type="entry name" value="Thermophilic metalloprotease-like"/>
    <property type="match status" value="1"/>
</dbReference>
<evidence type="ECO:0000256" key="5">
    <source>
        <dbReference type="ARBA" id="ARBA00022438"/>
    </source>
</evidence>
<dbReference type="EMBL" id="JBJHZZ010000009">
    <property type="protein sequence ID" value="MFL0247821.1"/>
    <property type="molecule type" value="Genomic_DNA"/>
</dbReference>
<keyword evidence="8" id="KW-0378">Hydrolase</keyword>
<dbReference type="PANTHER" id="PTHR34448">
    <property type="entry name" value="AMINOPEPTIDASE"/>
    <property type="match status" value="1"/>
</dbReference>
<keyword evidence="7" id="KW-0479">Metal-binding</keyword>
<dbReference type="InterPro" id="IPR035097">
    <property type="entry name" value="M29_N-terminal"/>
</dbReference>
<evidence type="ECO:0000256" key="7">
    <source>
        <dbReference type="ARBA" id="ARBA00022723"/>
    </source>
</evidence>
<dbReference type="InterPro" id="IPR052170">
    <property type="entry name" value="M29_Exopeptidase"/>
</dbReference>
<keyword evidence="9" id="KW-0482">Metalloprotease</keyword>